<dbReference type="Proteomes" id="UP000176576">
    <property type="component" value="Unassembled WGS sequence"/>
</dbReference>
<comment type="caution">
    <text evidence="2">The sequence shown here is derived from an EMBL/GenBank/DDBJ whole genome shotgun (WGS) entry which is preliminary data.</text>
</comment>
<feature type="region of interest" description="Disordered" evidence="1">
    <location>
        <begin position="51"/>
        <end position="72"/>
    </location>
</feature>
<dbReference type="EMBL" id="MHNN01000005">
    <property type="protein sequence ID" value="OGZ46856.1"/>
    <property type="molecule type" value="Genomic_DNA"/>
</dbReference>
<sequence>MPMGCFVLGSLSTAYWTTSSCKISLLARAGRFARAAECARVTSASLISPSAREAATTPFEAILPKPDPPKAI</sequence>
<gene>
    <name evidence="2" type="ORF">A3J54_00130</name>
</gene>
<reference evidence="2 3" key="1">
    <citation type="journal article" date="2016" name="Nat. Commun.">
        <title>Thousands of microbial genomes shed light on interconnected biogeochemical processes in an aquifer system.</title>
        <authorList>
            <person name="Anantharaman K."/>
            <person name="Brown C.T."/>
            <person name="Hug L.A."/>
            <person name="Sharon I."/>
            <person name="Castelle C.J."/>
            <person name="Probst A.J."/>
            <person name="Thomas B.C."/>
            <person name="Singh A."/>
            <person name="Wilkins M.J."/>
            <person name="Karaoz U."/>
            <person name="Brodie E.L."/>
            <person name="Williams K.H."/>
            <person name="Hubbard S.S."/>
            <person name="Banfield J.F."/>
        </authorList>
    </citation>
    <scope>NUCLEOTIDE SEQUENCE [LARGE SCALE GENOMIC DNA]</scope>
</reference>
<accession>A0A1G2G9I6</accession>
<evidence type="ECO:0000256" key="1">
    <source>
        <dbReference type="SAM" id="MobiDB-lite"/>
    </source>
</evidence>
<name>A0A1G2G9I6_9BACT</name>
<dbReference type="AlphaFoldDB" id="A0A1G2G9I6"/>
<protein>
    <submittedName>
        <fullName evidence="2">Uncharacterized protein</fullName>
    </submittedName>
</protein>
<evidence type="ECO:0000313" key="3">
    <source>
        <dbReference type="Proteomes" id="UP000176576"/>
    </source>
</evidence>
<organism evidence="2 3">
    <name type="scientific">Candidatus Ryanbacteria bacterium RIFCSPHIGHO2_02_FULL_45_13b</name>
    <dbReference type="NCBI Taxonomy" id="1802117"/>
    <lineage>
        <taxon>Bacteria</taxon>
        <taxon>Candidatus Ryaniibacteriota</taxon>
    </lineage>
</organism>
<evidence type="ECO:0000313" key="2">
    <source>
        <dbReference type="EMBL" id="OGZ46856.1"/>
    </source>
</evidence>
<proteinExistence type="predicted"/>